<comment type="pathway">
    <text evidence="9">Isoprenoid biosynthesis; isopentenyl diphosphate biosynthesis via DXP pathway; isopentenyl diphosphate from 1-deoxy-D-xylulose 5-phosphate: step 3/6.</text>
</comment>
<dbReference type="EMBL" id="SMAE01000007">
    <property type="protein sequence ID" value="TCS88790.1"/>
    <property type="molecule type" value="Genomic_DNA"/>
</dbReference>
<feature type="active site" evidence="9">
    <location>
        <position position="11"/>
    </location>
</feature>
<evidence type="ECO:0000256" key="8">
    <source>
        <dbReference type="ARBA" id="ARBA00032554"/>
    </source>
</evidence>
<dbReference type="Proteomes" id="UP000294567">
    <property type="component" value="Unassembled WGS sequence"/>
</dbReference>
<dbReference type="GO" id="GO:0019288">
    <property type="term" value="P:isopentenyl diphosphate biosynthetic process, methylerythritol 4-phosphate pathway"/>
    <property type="evidence" value="ECO:0007669"/>
    <property type="project" value="UniProtKB-UniRule"/>
</dbReference>
<dbReference type="InterPro" id="IPR013750">
    <property type="entry name" value="GHMP_kinase_C_dom"/>
</dbReference>
<evidence type="ECO:0000259" key="10">
    <source>
        <dbReference type="Pfam" id="PF00288"/>
    </source>
</evidence>
<dbReference type="GO" id="GO:0016114">
    <property type="term" value="P:terpenoid biosynthetic process"/>
    <property type="evidence" value="ECO:0007669"/>
    <property type="project" value="UniProtKB-UniRule"/>
</dbReference>
<comment type="function">
    <text evidence="9">Catalyzes the phosphorylation of the position 2 hydroxy group of 4-diphosphocytidyl-2C-methyl-D-erythritol.</text>
</comment>
<dbReference type="InterPro" id="IPR036554">
    <property type="entry name" value="GHMP_kinase_C_sf"/>
</dbReference>
<organism evidence="12 13">
    <name type="scientific">Keratinibaculum paraultunense</name>
    <dbReference type="NCBI Taxonomy" id="1278232"/>
    <lineage>
        <taxon>Bacteria</taxon>
        <taxon>Bacillati</taxon>
        <taxon>Bacillota</taxon>
        <taxon>Tissierellia</taxon>
        <taxon>Tissierellales</taxon>
        <taxon>Tepidimicrobiaceae</taxon>
        <taxon>Keratinibaculum</taxon>
    </lineage>
</organism>
<protein>
    <recommendedName>
        <fullName evidence="3 9">4-diphosphocytidyl-2-C-methyl-D-erythritol kinase</fullName>
        <shortName evidence="9">CMK</shortName>
        <ecNumber evidence="2 9">2.7.1.148</ecNumber>
    </recommendedName>
    <alternativeName>
        <fullName evidence="8 9">4-(cytidine-5'-diphospho)-2-C-methyl-D-erythritol kinase</fullName>
    </alternativeName>
</protein>
<dbReference type="NCBIfam" id="TIGR00154">
    <property type="entry name" value="ispE"/>
    <property type="match status" value="1"/>
</dbReference>
<gene>
    <name evidence="9" type="primary">ispE</name>
    <name evidence="12" type="ORF">EDD65_107147</name>
</gene>
<name>A0A4R3KWE9_9FIRM</name>
<dbReference type="PANTHER" id="PTHR43527">
    <property type="entry name" value="4-DIPHOSPHOCYTIDYL-2-C-METHYL-D-ERYTHRITOL KINASE, CHLOROPLASTIC"/>
    <property type="match status" value="1"/>
</dbReference>
<dbReference type="Gene3D" id="3.30.70.890">
    <property type="entry name" value="GHMP kinase, C-terminal domain"/>
    <property type="match status" value="1"/>
</dbReference>
<keyword evidence="9" id="KW-0414">Isoprene biosynthesis</keyword>
<dbReference type="GO" id="GO:0050515">
    <property type="term" value="F:4-(cytidine 5'-diphospho)-2-C-methyl-D-erythritol kinase activity"/>
    <property type="evidence" value="ECO:0007669"/>
    <property type="project" value="UniProtKB-UniRule"/>
</dbReference>
<evidence type="ECO:0000313" key="12">
    <source>
        <dbReference type="EMBL" id="TCS88790.1"/>
    </source>
</evidence>
<dbReference type="OrthoDB" id="9809438at2"/>
<dbReference type="InterPro" id="IPR006204">
    <property type="entry name" value="GHMP_kinase_N_dom"/>
</dbReference>
<sequence length="283" mass="31410">MGEIILNSYGKINLALDVLYKRDDGYHEIKTIMQQIDLKDTIMLRDIDEGIIIESNQKGVPLDSTNLVYKAWEEMVKKTGINRGIHITIDKNIPIAAGLAGGSSNAAATIKGLNTLWELNLSQEELMEIGVTIGADVPFCIQGGTAYAQGIGEKLTPLNKFSNKLVLLANIDVSIPTAYVYESLNLDAKDNKKDINKLIEYIQKDNLPLLAQNMFNVMEKVVVSKYPILEKIKRTMMEHGALGSLMSGSGPTVFGLFDNESKLYSCKKELEKYVNKIFVCKTI</sequence>
<evidence type="ECO:0000256" key="3">
    <source>
        <dbReference type="ARBA" id="ARBA00017473"/>
    </source>
</evidence>
<evidence type="ECO:0000256" key="7">
    <source>
        <dbReference type="ARBA" id="ARBA00022840"/>
    </source>
</evidence>
<feature type="domain" description="GHMP kinase C-terminal" evidence="11">
    <location>
        <begin position="199"/>
        <end position="273"/>
    </location>
</feature>
<dbReference type="HAMAP" id="MF_00061">
    <property type="entry name" value="IspE"/>
    <property type="match status" value="1"/>
</dbReference>
<feature type="binding site" evidence="9">
    <location>
        <begin position="94"/>
        <end position="104"/>
    </location>
    <ligand>
        <name>ATP</name>
        <dbReference type="ChEBI" id="CHEBI:30616"/>
    </ligand>
</feature>
<dbReference type="InterPro" id="IPR014721">
    <property type="entry name" value="Ribsml_uS5_D2-typ_fold_subgr"/>
</dbReference>
<evidence type="ECO:0000256" key="4">
    <source>
        <dbReference type="ARBA" id="ARBA00022679"/>
    </source>
</evidence>
<dbReference type="UniPathway" id="UPA00056">
    <property type="reaction ID" value="UER00094"/>
</dbReference>
<dbReference type="RefSeq" id="WP_132027888.1">
    <property type="nucleotide sequence ID" value="NZ_CP068564.1"/>
</dbReference>
<evidence type="ECO:0000256" key="2">
    <source>
        <dbReference type="ARBA" id="ARBA00012052"/>
    </source>
</evidence>
<comment type="catalytic activity">
    <reaction evidence="9">
        <text>4-CDP-2-C-methyl-D-erythritol + ATP = 4-CDP-2-C-methyl-D-erythritol 2-phosphate + ADP + H(+)</text>
        <dbReference type="Rhea" id="RHEA:18437"/>
        <dbReference type="ChEBI" id="CHEBI:15378"/>
        <dbReference type="ChEBI" id="CHEBI:30616"/>
        <dbReference type="ChEBI" id="CHEBI:57823"/>
        <dbReference type="ChEBI" id="CHEBI:57919"/>
        <dbReference type="ChEBI" id="CHEBI:456216"/>
        <dbReference type="EC" id="2.7.1.148"/>
    </reaction>
</comment>
<dbReference type="Gene3D" id="3.30.230.10">
    <property type="match status" value="1"/>
</dbReference>
<reference evidence="12 13" key="1">
    <citation type="submission" date="2019-03" db="EMBL/GenBank/DDBJ databases">
        <title>Genomic Encyclopedia of Type Strains, Phase IV (KMG-IV): sequencing the most valuable type-strain genomes for metagenomic binning, comparative biology and taxonomic classification.</title>
        <authorList>
            <person name="Goeker M."/>
        </authorList>
    </citation>
    <scope>NUCLEOTIDE SEQUENCE [LARGE SCALE GENOMIC DNA]</scope>
    <source>
        <strain evidence="12 13">DSM 26752</strain>
    </source>
</reference>
<dbReference type="Pfam" id="PF08544">
    <property type="entry name" value="GHMP_kinases_C"/>
    <property type="match status" value="1"/>
</dbReference>
<dbReference type="SUPFAM" id="SSF54211">
    <property type="entry name" value="Ribosomal protein S5 domain 2-like"/>
    <property type="match status" value="1"/>
</dbReference>
<dbReference type="PANTHER" id="PTHR43527:SF2">
    <property type="entry name" value="4-DIPHOSPHOCYTIDYL-2-C-METHYL-D-ERYTHRITOL KINASE, CHLOROPLASTIC"/>
    <property type="match status" value="1"/>
</dbReference>
<keyword evidence="5 9" id="KW-0547">Nucleotide-binding</keyword>
<keyword evidence="7 9" id="KW-0067">ATP-binding</keyword>
<comment type="similarity">
    <text evidence="1 9">Belongs to the GHMP kinase family. IspE subfamily.</text>
</comment>
<dbReference type="Pfam" id="PF00288">
    <property type="entry name" value="GHMP_kinases_N"/>
    <property type="match status" value="1"/>
</dbReference>
<evidence type="ECO:0000256" key="5">
    <source>
        <dbReference type="ARBA" id="ARBA00022741"/>
    </source>
</evidence>
<evidence type="ECO:0000256" key="6">
    <source>
        <dbReference type="ARBA" id="ARBA00022777"/>
    </source>
</evidence>
<accession>A0A4R3KWE9</accession>
<feature type="domain" description="GHMP kinase N-terminal" evidence="10">
    <location>
        <begin position="66"/>
        <end position="144"/>
    </location>
</feature>
<keyword evidence="4 9" id="KW-0808">Transferase</keyword>
<keyword evidence="6 9" id="KW-0418">Kinase</keyword>
<dbReference type="PIRSF" id="PIRSF010376">
    <property type="entry name" value="IspE"/>
    <property type="match status" value="1"/>
</dbReference>
<dbReference type="InterPro" id="IPR020568">
    <property type="entry name" value="Ribosomal_Su5_D2-typ_SF"/>
</dbReference>
<comment type="caution">
    <text evidence="12">The sequence shown here is derived from an EMBL/GenBank/DDBJ whole genome shotgun (WGS) entry which is preliminary data.</text>
</comment>
<dbReference type="EC" id="2.7.1.148" evidence="2 9"/>
<evidence type="ECO:0000313" key="13">
    <source>
        <dbReference type="Proteomes" id="UP000294567"/>
    </source>
</evidence>
<dbReference type="SUPFAM" id="SSF55060">
    <property type="entry name" value="GHMP Kinase, C-terminal domain"/>
    <property type="match status" value="1"/>
</dbReference>
<evidence type="ECO:0000256" key="1">
    <source>
        <dbReference type="ARBA" id="ARBA00009684"/>
    </source>
</evidence>
<proteinExistence type="inferred from homology"/>
<evidence type="ECO:0000256" key="9">
    <source>
        <dbReference type="HAMAP-Rule" id="MF_00061"/>
    </source>
</evidence>
<dbReference type="AlphaFoldDB" id="A0A4R3KWE9"/>
<evidence type="ECO:0000259" key="11">
    <source>
        <dbReference type="Pfam" id="PF08544"/>
    </source>
</evidence>
<feature type="active site" evidence="9">
    <location>
        <position position="136"/>
    </location>
</feature>
<dbReference type="GO" id="GO:0005524">
    <property type="term" value="F:ATP binding"/>
    <property type="evidence" value="ECO:0007669"/>
    <property type="project" value="UniProtKB-UniRule"/>
</dbReference>
<dbReference type="InterPro" id="IPR004424">
    <property type="entry name" value="IspE"/>
</dbReference>
<keyword evidence="13" id="KW-1185">Reference proteome</keyword>